<keyword evidence="3" id="KW-1185">Reference proteome</keyword>
<reference evidence="2" key="1">
    <citation type="journal article" date="2020" name="Stud. Mycol.">
        <title>101 Dothideomycetes genomes: a test case for predicting lifestyles and emergence of pathogens.</title>
        <authorList>
            <person name="Haridas S."/>
            <person name="Albert R."/>
            <person name="Binder M."/>
            <person name="Bloem J."/>
            <person name="Labutti K."/>
            <person name="Salamov A."/>
            <person name="Andreopoulos B."/>
            <person name="Baker S."/>
            <person name="Barry K."/>
            <person name="Bills G."/>
            <person name="Bluhm B."/>
            <person name="Cannon C."/>
            <person name="Castanera R."/>
            <person name="Culley D."/>
            <person name="Daum C."/>
            <person name="Ezra D."/>
            <person name="Gonzalez J."/>
            <person name="Henrissat B."/>
            <person name="Kuo A."/>
            <person name="Liang C."/>
            <person name="Lipzen A."/>
            <person name="Lutzoni F."/>
            <person name="Magnuson J."/>
            <person name="Mondo S."/>
            <person name="Nolan M."/>
            <person name="Ohm R."/>
            <person name="Pangilinan J."/>
            <person name="Park H.-J."/>
            <person name="Ramirez L."/>
            <person name="Alfaro M."/>
            <person name="Sun H."/>
            <person name="Tritt A."/>
            <person name="Yoshinaga Y."/>
            <person name="Zwiers L.-H."/>
            <person name="Turgeon B."/>
            <person name="Goodwin S."/>
            <person name="Spatafora J."/>
            <person name="Crous P."/>
            <person name="Grigoriev I."/>
        </authorList>
    </citation>
    <scope>NUCLEOTIDE SEQUENCE</scope>
    <source>
        <strain evidence="2">CBS 122367</strain>
    </source>
</reference>
<proteinExistence type="predicted"/>
<dbReference type="PRINTS" id="PR01217">
    <property type="entry name" value="PRICHEXTENSN"/>
</dbReference>
<evidence type="ECO:0000313" key="2">
    <source>
        <dbReference type="EMBL" id="KAF2688766.1"/>
    </source>
</evidence>
<dbReference type="OrthoDB" id="5385910at2759"/>
<feature type="compositionally biased region" description="Polar residues" evidence="1">
    <location>
        <begin position="114"/>
        <end position="137"/>
    </location>
</feature>
<feature type="compositionally biased region" description="Low complexity" evidence="1">
    <location>
        <begin position="35"/>
        <end position="52"/>
    </location>
</feature>
<evidence type="ECO:0000256" key="1">
    <source>
        <dbReference type="SAM" id="MobiDB-lite"/>
    </source>
</evidence>
<dbReference type="AlphaFoldDB" id="A0A6G1JE60"/>
<gene>
    <name evidence="2" type="ORF">K458DRAFT_414478</name>
</gene>
<feature type="compositionally biased region" description="Polar residues" evidence="1">
    <location>
        <begin position="171"/>
        <end position="181"/>
    </location>
</feature>
<evidence type="ECO:0000313" key="3">
    <source>
        <dbReference type="Proteomes" id="UP000799291"/>
    </source>
</evidence>
<dbReference type="EMBL" id="MU005573">
    <property type="protein sequence ID" value="KAF2688766.1"/>
    <property type="molecule type" value="Genomic_DNA"/>
</dbReference>
<sequence>MPPIPIHKNDPISSTAAKPSGITPQTADANPPSPTRTTPAAAPATTTSSASGPPAPQPGARPLAPTGSTHPPTSLPPAPQPGAAPGAGYTATHHVIETRLGAPPPQYNIPPPTDSQLSGRSTTTSMQASKPGPTTLNMGPAAPGTSPCQQEHAGGGLQPLPRSSPEGPPGYTQQAPDNTVYGTGIDAGANQEGVDGGVGGTAWNMLAKAGEALKKGEEAAWRAVRK</sequence>
<dbReference type="Proteomes" id="UP000799291">
    <property type="component" value="Unassembled WGS sequence"/>
</dbReference>
<protein>
    <submittedName>
        <fullName evidence="2">Uncharacterized protein</fullName>
    </submittedName>
</protein>
<organism evidence="2 3">
    <name type="scientific">Lentithecium fluviatile CBS 122367</name>
    <dbReference type="NCBI Taxonomy" id="1168545"/>
    <lineage>
        <taxon>Eukaryota</taxon>
        <taxon>Fungi</taxon>
        <taxon>Dikarya</taxon>
        <taxon>Ascomycota</taxon>
        <taxon>Pezizomycotina</taxon>
        <taxon>Dothideomycetes</taxon>
        <taxon>Pleosporomycetidae</taxon>
        <taxon>Pleosporales</taxon>
        <taxon>Massarineae</taxon>
        <taxon>Lentitheciaceae</taxon>
        <taxon>Lentithecium</taxon>
    </lineage>
</organism>
<feature type="compositionally biased region" description="Pro residues" evidence="1">
    <location>
        <begin position="73"/>
        <end position="82"/>
    </location>
</feature>
<accession>A0A6G1JE60</accession>
<feature type="region of interest" description="Disordered" evidence="1">
    <location>
        <begin position="1"/>
        <end position="188"/>
    </location>
</feature>
<feature type="compositionally biased region" description="Polar residues" evidence="1">
    <location>
        <begin position="11"/>
        <end position="28"/>
    </location>
</feature>
<name>A0A6G1JE60_9PLEO</name>
<feature type="compositionally biased region" description="Pro residues" evidence="1">
    <location>
        <begin position="102"/>
        <end position="113"/>
    </location>
</feature>